<dbReference type="eggNOG" id="ENOG502QTGK">
    <property type="taxonomic scope" value="Eukaryota"/>
</dbReference>
<dbReference type="GO" id="GO:0000287">
    <property type="term" value="F:magnesium ion binding"/>
    <property type="evidence" value="ECO:0007669"/>
    <property type="project" value="InterPro"/>
</dbReference>
<evidence type="ECO:0000313" key="7">
    <source>
        <dbReference type="EMBL" id="KMT04064.1"/>
    </source>
</evidence>
<evidence type="ECO:0000259" key="6">
    <source>
        <dbReference type="Pfam" id="PF03936"/>
    </source>
</evidence>
<organism evidence="7 8">
    <name type="scientific">Beta vulgaris subsp. vulgaris</name>
    <name type="common">Beet</name>
    <dbReference type="NCBI Taxonomy" id="3555"/>
    <lineage>
        <taxon>Eukaryota</taxon>
        <taxon>Viridiplantae</taxon>
        <taxon>Streptophyta</taxon>
        <taxon>Embryophyta</taxon>
        <taxon>Tracheophyta</taxon>
        <taxon>Spermatophyta</taxon>
        <taxon>Magnoliopsida</taxon>
        <taxon>eudicotyledons</taxon>
        <taxon>Gunneridae</taxon>
        <taxon>Pentapetalae</taxon>
        <taxon>Caryophyllales</taxon>
        <taxon>Chenopodiaceae</taxon>
        <taxon>Betoideae</taxon>
        <taxon>Beta</taxon>
    </lineage>
</organism>
<protein>
    <submittedName>
        <fullName evidence="7">Uncharacterized protein</fullName>
    </submittedName>
</protein>
<feature type="domain" description="Terpene synthase metal-binding" evidence="6">
    <location>
        <begin position="227"/>
        <end position="465"/>
    </location>
</feature>
<dbReference type="SFLD" id="SFLDG01019">
    <property type="entry name" value="Terpene_Cyclase_Like_1_C_Termi"/>
    <property type="match status" value="1"/>
</dbReference>
<dbReference type="PANTHER" id="PTHR31225">
    <property type="entry name" value="OS04G0344100 PROTEIN-RELATED"/>
    <property type="match status" value="1"/>
</dbReference>
<dbReference type="SUPFAM" id="SSF48576">
    <property type="entry name" value="Terpenoid synthases"/>
    <property type="match status" value="1"/>
</dbReference>
<dbReference type="InterPro" id="IPR008949">
    <property type="entry name" value="Isoprenoid_synthase_dom_sf"/>
</dbReference>
<keyword evidence="2" id="KW-0479">Metal-binding</keyword>
<dbReference type="SFLD" id="SFLDS00005">
    <property type="entry name" value="Isoprenoid_Synthase_Type_I"/>
    <property type="match status" value="1"/>
</dbReference>
<proteinExistence type="predicted"/>
<dbReference type="OMA" id="WLSGNHV"/>
<accession>A0A0J8BVQ6</accession>
<dbReference type="GO" id="GO:0010333">
    <property type="term" value="F:terpene synthase activity"/>
    <property type="evidence" value="ECO:0007669"/>
    <property type="project" value="InterPro"/>
</dbReference>
<dbReference type="Pfam" id="PF03936">
    <property type="entry name" value="Terpene_synth_C"/>
    <property type="match status" value="1"/>
</dbReference>
<reference evidence="7 8" key="1">
    <citation type="journal article" date="2014" name="Nature">
        <title>The genome of the recently domesticated crop plant sugar beet (Beta vulgaris).</title>
        <authorList>
            <person name="Dohm J.C."/>
            <person name="Minoche A.E."/>
            <person name="Holtgrawe D."/>
            <person name="Capella-Gutierrez S."/>
            <person name="Zakrzewski F."/>
            <person name="Tafer H."/>
            <person name="Rupp O."/>
            <person name="Sorensen T.R."/>
            <person name="Stracke R."/>
            <person name="Reinhardt R."/>
            <person name="Goesmann A."/>
            <person name="Kraft T."/>
            <person name="Schulz B."/>
            <person name="Stadler P.F."/>
            <person name="Schmidt T."/>
            <person name="Gabaldon T."/>
            <person name="Lehrach H."/>
            <person name="Weisshaar B."/>
            <person name="Himmelbauer H."/>
        </authorList>
    </citation>
    <scope>NUCLEOTIDE SEQUENCE [LARGE SCALE GENOMIC DNA]</scope>
    <source>
        <tissue evidence="7">Taproot</tissue>
    </source>
</reference>
<keyword evidence="8" id="KW-1185">Reference proteome</keyword>
<keyword evidence="4" id="KW-0456">Lyase</keyword>
<name>A0A0J8BVQ6_BETVV</name>
<dbReference type="InterPro" id="IPR050148">
    <property type="entry name" value="Terpene_synthase-like"/>
</dbReference>
<dbReference type="InterPro" id="IPR005630">
    <property type="entry name" value="Terpene_synthase_metal-bd"/>
</dbReference>
<dbReference type="EMBL" id="KQ090159">
    <property type="protein sequence ID" value="KMT04064.1"/>
    <property type="molecule type" value="Genomic_DNA"/>
</dbReference>
<evidence type="ECO:0000256" key="4">
    <source>
        <dbReference type="ARBA" id="ARBA00023239"/>
    </source>
</evidence>
<dbReference type="Gene3D" id="1.10.600.10">
    <property type="entry name" value="Farnesyl Diphosphate Synthase"/>
    <property type="match status" value="1"/>
</dbReference>
<feature type="domain" description="Terpene synthase N-terminal" evidence="5">
    <location>
        <begin position="9"/>
        <end position="150"/>
    </location>
</feature>
<comment type="cofactor">
    <cofactor evidence="1">
        <name>Mg(2+)</name>
        <dbReference type="ChEBI" id="CHEBI:18420"/>
    </cofactor>
</comment>
<dbReference type="SUPFAM" id="SSF48239">
    <property type="entry name" value="Terpenoid cyclases/Protein prenyltransferases"/>
    <property type="match status" value="1"/>
</dbReference>
<keyword evidence="3" id="KW-0460">Magnesium</keyword>
<dbReference type="Proteomes" id="UP000035740">
    <property type="component" value="Chromosome 8"/>
</dbReference>
<evidence type="ECO:0000256" key="1">
    <source>
        <dbReference type="ARBA" id="ARBA00001946"/>
    </source>
</evidence>
<dbReference type="GO" id="GO:0016114">
    <property type="term" value="P:terpenoid biosynthetic process"/>
    <property type="evidence" value="ECO:0007669"/>
    <property type="project" value="InterPro"/>
</dbReference>
<gene>
    <name evidence="7" type="ORF">BVRB_8g186610</name>
</gene>
<dbReference type="Pfam" id="PF01397">
    <property type="entry name" value="Terpene_synth"/>
    <property type="match status" value="1"/>
</dbReference>
<dbReference type="InterPro" id="IPR008930">
    <property type="entry name" value="Terpenoid_cyclase/PrenylTrfase"/>
</dbReference>
<evidence type="ECO:0000256" key="3">
    <source>
        <dbReference type="ARBA" id="ARBA00022842"/>
    </source>
</evidence>
<evidence type="ECO:0000313" key="8">
    <source>
        <dbReference type="Proteomes" id="UP000035740"/>
    </source>
</evidence>
<dbReference type="InterPro" id="IPR001906">
    <property type="entry name" value="Terpene_synth_N"/>
</dbReference>
<dbReference type="Gramene" id="KMT04064">
    <property type="protein sequence ID" value="KMT04064"/>
    <property type="gene ID" value="BVRB_8g186610"/>
</dbReference>
<dbReference type="AlphaFoldDB" id="A0A0J8BVQ6"/>
<dbReference type="Gene3D" id="1.50.10.130">
    <property type="entry name" value="Terpene synthase, N-terminal domain"/>
    <property type="match status" value="1"/>
</dbReference>
<dbReference type="InterPro" id="IPR036965">
    <property type="entry name" value="Terpene_synth_N_sf"/>
</dbReference>
<evidence type="ECO:0000256" key="2">
    <source>
        <dbReference type="ARBA" id="ARBA00022723"/>
    </source>
</evidence>
<dbReference type="PANTHER" id="PTHR31225:SF0">
    <property type="entry name" value="S-(+)-LINALOOL SYNTHASE, CHLOROPLASTIC"/>
    <property type="match status" value="1"/>
</dbReference>
<sequence>MRFQHGVLKIREIMTSKTRGYIELEELIMVDIIQRLGLEDYFREDMHAALEKLRAKLCTMKDGDGKFYEVALCFRLLRQNGYHVPADVFYKFKDNDGKFKHELYKDVKALLSLFESSQLSTTGEDILGEACDFSRQYLEDALKDIVSEQPKARIIVNTLRFPYHKSLARLLAKNFLLDFDVSLKILHDLSTVKEWMNEVQELALIDFEMAQMTYKNEVEEISKWGKTLNLDNLTFARIEPFKWCMWSFGIFPGPSMSEERLELAKAVSFAYIIDDIFDSCGRYDELYLFTKAINRWEYADIKGLPNNYMKVCFKALLETTDDFSYKIQTKHGWNPLELLRNLWAEHCNACLLESKWSVARYSPTADEYLNNGIVTSGTHVVLAHAFFLIGQGINKRSLEELKTLPSIISSAATILRLWNDAGIHTDKTPNGYDGSYVDIFMKEQKCSSSDCARRHVRQMISDAWKCLNEEYVSPISPFSKDFKVACVNLTRVVPFMYTGHLGGVMDISIFSRSLD</sequence>
<dbReference type="InterPro" id="IPR034741">
    <property type="entry name" value="Terpene_cyclase-like_1_C"/>
</dbReference>
<dbReference type="OrthoDB" id="1921927at2759"/>
<evidence type="ECO:0000259" key="5">
    <source>
        <dbReference type="Pfam" id="PF01397"/>
    </source>
</evidence>